<dbReference type="NCBIfam" id="NF006013">
    <property type="entry name" value="PRK08150.1"/>
    <property type="match status" value="1"/>
</dbReference>
<dbReference type="GO" id="GO:0006635">
    <property type="term" value="P:fatty acid beta-oxidation"/>
    <property type="evidence" value="ECO:0007669"/>
    <property type="project" value="UniProtKB-UniPathway"/>
</dbReference>
<dbReference type="InterPro" id="IPR001753">
    <property type="entry name" value="Enoyl-CoA_hydra/iso"/>
</dbReference>
<evidence type="ECO:0000313" key="3">
    <source>
        <dbReference type="EMBL" id="PTM61815.1"/>
    </source>
</evidence>
<protein>
    <submittedName>
        <fullName evidence="3">Vanillin synthase /trans-feruloyl-CoA hydratase</fullName>
    </submittedName>
</protein>
<dbReference type="SUPFAM" id="SSF52096">
    <property type="entry name" value="ClpP/crotonase"/>
    <property type="match status" value="1"/>
</dbReference>
<dbReference type="PANTHER" id="PTHR11941">
    <property type="entry name" value="ENOYL-COA HYDRATASE-RELATED"/>
    <property type="match status" value="1"/>
</dbReference>
<dbReference type="PANTHER" id="PTHR11941:SF54">
    <property type="entry name" value="ENOYL-COA HYDRATASE, MITOCHONDRIAL"/>
    <property type="match status" value="1"/>
</dbReference>
<dbReference type="GO" id="GO:0016829">
    <property type="term" value="F:lyase activity"/>
    <property type="evidence" value="ECO:0007669"/>
    <property type="project" value="UniProtKB-KW"/>
</dbReference>
<proteinExistence type="inferred from homology"/>
<dbReference type="InterPro" id="IPR029045">
    <property type="entry name" value="ClpP/crotonase-like_dom_sf"/>
</dbReference>
<dbReference type="Gene3D" id="1.10.12.10">
    <property type="entry name" value="Lyase 2-enoyl-coa Hydratase, Chain A, domain 2"/>
    <property type="match status" value="1"/>
</dbReference>
<dbReference type="AlphaFoldDB" id="A0A2T4ZIL1"/>
<evidence type="ECO:0000313" key="4">
    <source>
        <dbReference type="Proteomes" id="UP000241808"/>
    </source>
</evidence>
<dbReference type="Pfam" id="PF00378">
    <property type="entry name" value="ECH_1"/>
    <property type="match status" value="1"/>
</dbReference>
<accession>A0A2T4ZIL1</accession>
<dbReference type="Gene3D" id="3.90.226.10">
    <property type="entry name" value="2-enoyl-CoA Hydratase, Chain A, domain 1"/>
    <property type="match status" value="1"/>
</dbReference>
<keyword evidence="2" id="KW-0456">Lyase</keyword>
<evidence type="ECO:0000256" key="1">
    <source>
        <dbReference type="ARBA" id="ARBA00005254"/>
    </source>
</evidence>
<reference evidence="3 4" key="1">
    <citation type="submission" date="2018-04" db="EMBL/GenBank/DDBJ databases">
        <title>Genomic Encyclopedia of Archaeal and Bacterial Type Strains, Phase II (KMG-II): from individual species to whole genera.</title>
        <authorList>
            <person name="Goeker M."/>
        </authorList>
    </citation>
    <scope>NUCLEOTIDE SEQUENCE [LARGE SCALE GENOMIC DNA]</scope>
    <source>
        <strain evidence="3 4">DSM 25521</strain>
    </source>
</reference>
<organism evidence="3 4">
    <name type="scientific">Phreatobacter oligotrophus</name>
    <dbReference type="NCBI Taxonomy" id="1122261"/>
    <lineage>
        <taxon>Bacteria</taxon>
        <taxon>Pseudomonadati</taxon>
        <taxon>Pseudomonadota</taxon>
        <taxon>Alphaproteobacteria</taxon>
        <taxon>Hyphomicrobiales</taxon>
        <taxon>Phreatobacteraceae</taxon>
        <taxon>Phreatobacter</taxon>
    </lineage>
</organism>
<comment type="similarity">
    <text evidence="1">Belongs to the enoyl-CoA hydratase/isomerase family.</text>
</comment>
<comment type="caution">
    <text evidence="3">The sequence shown here is derived from an EMBL/GenBank/DDBJ whole genome shotgun (WGS) entry which is preliminary data.</text>
</comment>
<gene>
    <name evidence="3" type="ORF">C8P69_101486</name>
</gene>
<dbReference type="EMBL" id="PZZL01000001">
    <property type="protein sequence ID" value="PTM61815.1"/>
    <property type="molecule type" value="Genomic_DNA"/>
</dbReference>
<dbReference type="Proteomes" id="UP000241808">
    <property type="component" value="Unassembled WGS sequence"/>
</dbReference>
<dbReference type="UniPathway" id="UPA00659"/>
<evidence type="ECO:0000256" key="2">
    <source>
        <dbReference type="ARBA" id="ARBA00023239"/>
    </source>
</evidence>
<sequence length="228" mass="23876">MVAGLRELFATFPASVRAVVIHGEGEHFCAGLDLSEVGGEPDLAAGIAHSLGWHRAFQEIEFGRVPVFTVLHGAVVGGGFELAAASHIRIAERSAFFALPEGQRGIFLGGGGSVRIPRLIGVPLVQDMMLTGRSLSAEEARGAGACQYLVDDGTGLALAKQLAAKAAGNADMTNFAVIHALPRIAEADPHIGYLTEALMASTAQNMPEAKARVRDFLAKRAAKVARPD</sequence>
<dbReference type="CDD" id="cd06558">
    <property type="entry name" value="crotonase-like"/>
    <property type="match status" value="1"/>
</dbReference>
<name>A0A2T4ZIL1_9HYPH</name>
<dbReference type="InterPro" id="IPR014748">
    <property type="entry name" value="Enoyl-CoA_hydra_C"/>
</dbReference>
<keyword evidence="4" id="KW-1185">Reference proteome</keyword>